<dbReference type="SUPFAM" id="SSF159672">
    <property type="entry name" value="CbiG N-terminal domain-like"/>
    <property type="match status" value="1"/>
</dbReference>
<dbReference type="Pfam" id="PF11760">
    <property type="entry name" value="CbiG_N"/>
    <property type="match status" value="1"/>
</dbReference>
<dbReference type="PANTHER" id="PTHR37477:SF1">
    <property type="entry name" value="COBALT-PRECORRIN-5A HYDROLASE"/>
    <property type="match status" value="1"/>
</dbReference>
<protein>
    <submittedName>
        <fullName evidence="3">Cobalt-precorrin 5A hydrolase</fullName>
    </submittedName>
</protein>
<dbReference type="PANTHER" id="PTHR37477">
    <property type="entry name" value="COBALT-PRECORRIN-5A HYDROLASE"/>
    <property type="match status" value="1"/>
</dbReference>
<accession>A0A450S9A6</accession>
<proteinExistence type="predicted"/>
<dbReference type="InterPro" id="IPR038029">
    <property type="entry name" value="GbiG_N_sf"/>
</dbReference>
<feature type="domain" description="Cobalamin synthesis G N-terminal" evidence="1">
    <location>
        <begin position="63"/>
        <end position="141"/>
    </location>
</feature>
<dbReference type="InterPro" id="IPR021744">
    <property type="entry name" value="CbiG_N"/>
</dbReference>
<evidence type="ECO:0000313" key="3">
    <source>
        <dbReference type="EMBL" id="VFJ48531.1"/>
    </source>
</evidence>
<organism evidence="3">
    <name type="scientific">Candidatus Kentrum sp. DK</name>
    <dbReference type="NCBI Taxonomy" id="2126562"/>
    <lineage>
        <taxon>Bacteria</taxon>
        <taxon>Pseudomonadati</taxon>
        <taxon>Pseudomonadota</taxon>
        <taxon>Gammaproteobacteria</taxon>
        <taxon>Candidatus Kentrum</taxon>
    </lineage>
</organism>
<dbReference type="EMBL" id="CAADEY010000022">
    <property type="protein sequence ID" value="VFJ48531.1"/>
    <property type="molecule type" value="Genomic_DNA"/>
</dbReference>
<dbReference type="InterPro" id="IPR052553">
    <property type="entry name" value="CbiG_hydrolase"/>
</dbReference>
<dbReference type="Gene3D" id="3.40.50.11220">
    <property type="match status" value="1"/>
</dbReference>
<dbReference type="GO" id="GO:0016787">
    <property type="term" value="F:hydrolase activity"/>
    <property type="evidence" value="ECO:0007669"/>
    <property type="project" value="UniProtKB-KW"/>
</dbReference>
<dbReference type="AlphaFoldDB" id="A0A450S9A6"/>
<name>A0A450S9A6_9GAMM</name>
<reference evidence="3" key="1">
    <citation type="submission" date="2019-02" db="EMBL/GenBank/DDBJ databases">
        <authorList>
            <person name="Gruber-Vodicka R. H."/>
            <person name="Seah K. B. B."/>
        </authorList>
    </citation>
    <scope>NUCLEOTIDE SEQUENCE</scope>
    <source>
        <strain evidence="3">BECK_DK161</strain>
    </source>
</reference>
<feature type="domain" description="Cobalamin biosynthesis central region" evidence="2">
    <location>
        <begin position="147"/>
        <end position="243"/>
    </location>
</feature>
<keyword evidence="3" id="KW-0378">Hydrolase</keyword>
<sequence>MNDTPAPRTILIAVTRGGSLLARGLAARMPEARVLIAEKFRASMAGLGNEVASYRGPLRARIGALFSRHDRIVFFLSLGAVVRLIAPHLASKYQDPAVLAVDDAGRFVIPVVSGHVGGANAFAGELAGLLDAVPVITTASDVNETLSVDILGRALGWRVVADRDTITRVSAHVVNGEPVALVQEAGSRDWWPRETPLPPNIRLFERREEVDPDRFAAMLWVTGDPGEESLPRQWAGRVVVYRPPGLG</sequence>
<dbReference type="Pfam" id="PF11761">
    <property type="entry name" value="CbiG_mid"/>
    <property type="match status" value="1"/>
</dbReference>
<dbReference type="InterPro" id="IPR021745">
    <property type="entry name" value="CbiG_mid"/>
</dbReference>
<gene>
    <name evidence="3" type="ORF">BECKDK2373C_GA0170839_10227</name>
</gene>
<evidence type="ECO:0000259" key="1">
    <source>
        <dbReference type="Pfam" id="PF11760"/>
    </source>
</evidence>
<evidence type="ECO:0000259" key="2">
    <source>
        <dbReference type="Pfam" id="PF11761"/>
    </source>
</evidence>